<protein>
    <submittedName>
        <fullName evidence="1">Uncharacterized protein</fullName>
    </submittedName>
</protein>
<reference evidence="1 2" key="1">
    <citation type="submission" date="2021-03" db="EMBL/GenBank/DDBJ databases">
        <title>Whole genome shotgun sequence of Actinoplanes toevensis NBRC 105298.</title>
        <authorList>
            <person name="Komaki H."/>
            <person name="Tamura T."/>
        </authorList>
    </citation>
    <scope>NUCLEOTIDE SEQUENCE [LARGE SCALE GENOMIC DNA]</scope>
    <source>
        <strain evidence="1 2">NBRC 105298</strain>
    </source>
</reference>
<gene>
    <name evidence="1" type="ORF">Ato02nite_081980</name>
</gene>
<organism evidence="1 2">
    <name type="scientific">Paractinoplanes toevensis</name>
    <dbReference type="NCBI Taxonomy" id="571911"/>
    <lineage>
        <taxon>Bacteria</taxon>
        <taxon>Bacillati</taxon>
        <taxon>Actinomycetota</taxon>
        <taxon>Actinomycetes</taxon>
        <taxon>Micromonosporales</taxon>
        <taxon>Micromonosporaceae</taxon>
        <taxon>Paractinoplanes</taxon>
    </lineage>
</organism>
<dbReference type="AlphaFoldDB" id="A0A920BPS6"/>
<keyword evidence="2" id="KW-1185">Reference proteome</keyword>
<accession>A0A920BPS6</accession>
<proteinExistence type="predicted"/>
<evidence type="ECO:0000313" key="1">
    <source>
        <dbReference type="EMBL" id="GIM96405.1"/>
    </source>
</evidence>
<dbReference type="Proteomes" id="UP000677082">
    <property type="component" value="Unassembled WGS sequence"/>
</dbReference>
<comment type="caution">
    <text evidence="1">The sequence shown here is derived from an EMBL/GenBank/DDBJ whole genome shotgun (WGS) entry which is preliminary data.</text>
</comment>
<evidence type="ECO:0000313" key="2">
    <source>
        <dbReference type="Proteomes" id="UP000677082"/>
    </source>
</evidence>
<name>A0A920BPS6_9ACTN</name>
<sequence length="139" mass="15414">MTTPVCWAPSSDRWIPRRVDTDVTQQKYGSFMLWTRQTGSRPPMRPAEMIDVELTVADSQQSPTLAEVSRAVVSVAASLVTNVQRAVVGPTKVPTARDNAYFAMLADRARNQARDDLTREVAALLAATPTRTRKLARTR</sequence>
<dbReference type="EMBL" id="BOQN01000118">
    <property type="protein sequence ID" value="GIM96405.1"/>
    <property type="molecule type" value="Genomic_DNA"/>
</dbReference>